<evidence type="ECO:0000256" key="5">
    <source>
        <dbReference type="ARBA" id="ARBA00022692"/>
    </source>
</evidence>
<organism evidence="9 10">
    <name type="scientific">Sneathiella chungangensis</name>
    <dbReference type="NCBI Taxonomy" id="1418234"/>
    <lineage>
        <taxon>Bacteria</taxon>
        <taxon>Pseudomonadati</taxon>
        <taxon>Pseudomonadota</taxon>
        <taxon>Alphaproteobacteria</taxon>
        <taxon>Sneathiellales</taxon>
        <taxon>Sneathiellaceae</taxon>
        <taxon>Sneathiella</taxon>
    </lineage>
</organism>
<dbReference type="InterPro" id="IPR038770">
    <property type="entry name" value="Na+/solute_symporter_sf"/>
</dbReference>
<sequence>MYEILLNIIAPVVVTAGIGFFWAKTGRAFHTETITLLVTNVGSPMLIFSTLMKLNMELGDFLEFAMFAALSALAFCLIGLVVLLLFRLNVRDYLPGLMFPNTGNMGLPLCLFAFGEAGLALAIAVFTVFSTLQFTFGIWLSSGASSLAQLFRTPLIYAVLIGLGSKALGLSFPLWVINSTTLVGSLTIPLMLFALGVSLASLSVSHIRLATGLSILRLVMGFAVGYGLATLFGLEGVERGVLILECTMPVAVFNYLFSLRYERAHSHVAGMVLISTLLSFVTLPALLLFLL</sequence>
<feature type="transmembrane region" description="Helical" evidence="8">
    <location>
        <begin position="34"/>
        <end position="52"/>
    </location>
</feature>
<feature type="transmembrane region" description="Helical" evidence="8">
    <location>
        <begin position="214"/>
        <end position="234"/>
    </location>
</feature>
<feature type="transmembrane region" description="Helical" evidence="8">
    <location>
        <begin position="240"/>
        <end position="257"/>
    </location>
</feature>
<dbReference type="OrthoDB" id="3238001at2"/>
<keyword evidence="4" id="KW-1003">Cell membrane</keyword>
<gene>
    <name evidence="9" type="ORF">GQF03_14480</name>
</gene>
<keyword evidence="6 8" id="KW-1133">Transmembrane helix</keyword>
<feature type="transmembrane region" description="Helical" evidence="8">
    <location>
        <begin position="64"/>
        <end position="86"/>
    </location>
</feature>
<feature type="transmembrane region" description="Helical" evidence="8">
    <location>
        <begin position="154"/>
        <end position="176"/>
    </location>
</feature>
<comment type="subcellular location">
    <subcellularLocation>
        <location evidence="1">Cell membrane</location>
        <topology evidence="1">Multi-pass membrane protein</topology>
    </subcellularLocation>
</comment>
<dbReference type="GO" id="GO:0005886">
    <property type="term" value="C:plasma membrane"/>
    <property type="evidence" value="ECO:0007669"/>
    <property type="project" value="UniProtKB-SubCell"/>
</dbReference>
<evidence type="ECO:0000313" key="9">
    <source>
        <dbReference type="EMBL" id="MZR23542.1"/>
    </source>
</evidence>
<feature type="transmembrane region" description="Helical" evidence="8">
    <location>
        <begin position="182"/>
        <end position="202"/>
    </location>
</feature>
<dbReference type="InterPro" id="IPR004776">
    <property type="entry name" value="Mem_transp_PIN-like"/>
</dbReference>
<name>A0A845MIV6_9PROT</name>
<evidence type="ECO:0000256" key="2">
    <source>
        <dbReference type="ARBA" id="ARBA00010145"/>
    </source>
</evidence>
<comment type="caution">
    <text evidence="9">The sequence shown here is derived from an EMBL/GenBank/DDBJ whole genome shotgun (WGS) entry which is preliminary data.</text>
</comment>
<feature type="transmembrane region" description="Helical" evidence="8">
    <location>
        <begin position="120"/>
        <end position="142"/>
    </location>
</feature>
<dbReference type="GO" id="GO:0055085">
    <property type="term" value="P:transmembrane transport"/>
    <property type="evidence" value="ECO:0007669"/>
    <property type="project" value="InterPro"/>
</dbReference>
<dbReference type="AlphaFoldDB" id="A0A845MIV6"/>
<dbReference type="RefSeq" id="WP_161340002.1">
    <property type="nucleotide sequence ID" value="NZ_JBHSDG010000003.1"/>
</dbReference>
<dbReference type="Pfam" id="PF03547">
    <property type="entry name" value="Mem_trans"/>
    <property type="match status" value="2"/>
</dbReference>
<evidence type="ECO:0000256" key="6">
    <source>
        <dbReference type="ARBA" id="ARBA00022989"/>
    </source>
</evidence>
<feature type="transmembrane region" description="Helical" evidence="8">
    <location>
        <begin position="269"/>
        <end position="290"/>
    </location>
</feature>
<dbReference type="EMBL" id="WTVA01000015">
    <property type="protein sequence ID" value="MZR23542.1"/>
    <property type="molecule type" value="Genomic_DNA"/>
</dbReference>
<protein>
    <submittedName>
        <fullName evidence="9">AEC family transporter</fullName>
    </submittedName>
</protein>
<dbReference type="Gene3D" id="1.20.1530.20">
    <property type="match status" value="1"/>
</dbReference>
<keyword evidence="10" id="KW-1185">Reference proteome</keyword>
<evidence type="ECO:0000256" key="7">
    <source>
        <dbReference type="ARBA" id="ARBA00023136"/>
    </source>
</evidence>
<feature type="transmembrane region" description="Helical" evidence="8">
    <location>
        <begin position="6"/>
        <end position="22"/>
    </location>
</feature>
<proteinExistence type="inferred from homology"/>
<dbReference type="PANTHER" id="PTHR36838:SF1">
    <property type="entry name" value="SLR1864 PROTEIN"/>
    <property type="match status" value="1"/>
</dbReference>
<accession>A0A845MIV6</accession>
<evidence type="ECO:0000256" key="3">
    <source>
        <dbReference type="ARBA" id="ARBA00022448"/>
    </source>
</evidence>
<comment type="similarity">
    <text evidence="2">Belongs to the auxin efflux carrier (TC 2.A.69) family.</text>
</comment>
<reference evidence="9 10" key="1">
    <citation type="journal article" date="2014" name="Int. J. Syst. Evol. Microbiol.">
        <title>Sneathiella chungangensis sp. nov., isolated from a marine sand, and emended description of the genus Sneathiella.</title>
        <authorList>
            <person name="Siamphan C."/>
            <person name="Kim H."/>
            <person name="Lee J.S."/>
            <person name="Kim W."/>
        </authorList>
    </citation>
    <scope>NUCLEOTIDE SEQUENCE [LARGE SCALE GENOMIC DNA]</scope>
    <source>
        <strain evidence="9 10">KCTC 32476</strain>
    </source>
</reference>
<evidence type="ECO:0000256" key="8">
    <source>
        <dbReference type="SAM" id="Phobius"/>
    </source>
</evidence>
<feature type="transmembrane region" description="Helical" evidence="8">
    <location>
        <begin position="93"/>
        <end position="114"/>
    </location>
</feature>
<evidence type="ECO:0000256" key="1">
    <source>
        <dbReference type="ARBA" id="ARBA00004651"/>
    </source>
</evidence>
<keyword evidence="5 8" id="KW-0812">Transmembrane</keyword>
<keyword evidence="3" id="KW-0813">Transport</keyword>
<evidence type="ECO:0000256" key="4">
    <source>
        <dbReference type="ARBA" id="ARBA00022475"/>
    </source>
</evidence>
<dbReference type="Proteomes" id="UP000445696">
    <property type="component" value="Unassembled WGS sequence"/>
</dbReference>
<keyword evidence="7 8" id="KW-0472">Membrane</keyword>
<dbReference type="PANTHER" id="PTHR36838">
    <property type="entry name" value="AUXIN EFFLUX CARRIER FAMILY PROTEIN"/>
    <property type="match status" value="1"/>
</dbReference>
<evidence type="ECO:0000313" key="10">
    <source>
        <dbReference type="Proteomes" id="UP000445696"/>
    </source>
</evidence>